<dbReference type="RefSeq" id="WP_092553018.1">
    <property type="nucleotide sequence ID" value="NZ_BOMJ01000056.1"/>
</dbReference>
<keyword evidence="1" id="KW-1133">Transmembrane helix</keyword>
<evidence type="ECO:0000313" key="3">
    <source>
        <dbReference type="Proteomes" id="UP000198688"/>
    </source>
</evidence>
<reference evidence="2 3" key="1">
    <citation type="submission" date="2016-10" db="EMBL/GenBank/DDBJ databases">
        <authorList>
            <person name="de Groot N.N."/>
        </authorList>
    </citation>
    <scope>NUCLEOTIDE SEQUENCE [LARGE SCALE GENOMIC DNA]</scope>
    <source>
        <strain evidence="2 3">DSM 43941</strain>
    </source>
</reference>
<accession>A0A1H2D334</accession>
<keyword evidence="1" id="KW-0812">Transmembrane</keyword>
<evidence type="ECO:0000256" key="1">
    <source>
        <dbReference type="SAM" id="Phobius"/>
    </source>
</evidence>
<feature type="transmembrane region" description="Helical" evidence="1">
    <location>
        <begin position="27"/>
        <end position="51"/>
    </location>
</feature>
<proteinExistence type="predicted"/>
<organism evidence="2 3">
    <name type="scientific">Actinoplanes derwentensis</name>
    <dbReference type="NCBI Taxonomy" id="113562"/>
    <lineage>
        <taxon>Bacteria</taxon>
        <taxon>Bacillati</taxon>
        <taxon>Actinomycetota</taxon>
        <taxon>Actinomycetes</taxon>
        <taxon>Micromonosporales</taxon>
        <taxon>Micromonosporaceae</taxon>
        <taxon>Actinoplanes</taxon>
    </lineage>
</organism>
<evidence type="ECO:0000313" key="2">
    <source>
        <dbReference type="EMBL" id="SDT77155.1"/>
    </source>
</evidence>
<dbReference type="STRING" id="113562.SAMN04489716_7847"/>
<sequence>MIRNAVMPVETAGTQIFVDSTGRRKRLLAVAGFLVALVAALYIAMVGASVVRVSDAALNIRASALPATSVNASSAAVNS</sequence>
<dbReference type="Proteomes" id="UP000198688">
    <property type="component" value="Chromosome I"/>
</dbReference>
<gene>
    <name evidence="2" type="ORF">SAMN04489716_7847</name>
</gene>
<keyword evidence="1" id="KW-0472">Membrane</keyword>
<keyword evidence="3" id="KW-1185">Reference proteome</keyword>
<name>A0A1H2D334_9ACTN</name>
<dbReference type="EMBL" id="LT629758">
    <property type="protein sequence ID" value="SDT77155.1"/>
    <property type="molecule type" value="Genomic_DNA"/>
</dbReference>
<dbReference type="AlphaFoldDB" id="A0A1H2D334"/>
<protein>
    <submittedName>
        <fullName evidence="2">Uncharacterized protein</fullName>
    </submittedName>
</protein>